<gene>
    <name evidence="2" type="ORF">C8F04DRAFT_1193855</name>
</gene>
<proteinExistence type="predicted"/>
<sequence length="356" mass="39279">LDAAWLAFHDNKYIFEDLEIREHFNISKIHKLKHYVDSIRSRGTTDGFNSEGTERLHIDLAKVAYNASNKRAYTRQMTVWLRRQEAVHKFGTYLQWAVPGYTAPTNSGGDIDAVEEEDDEHEPEPTTPDSDTEDSDDEGEVEELSPAFTVAKTPGFPTVTVAAIQADFHAPDFIRNLGRFLQTKGITPRLQPVSIPHSPFTNDSPLLSHKFRRLDQPTERSRITPKGIIPAKPGQFDTVLVRVQPRGVNETPTDGLCVARVRVIFRIPDDFGQYPDPVAVSAFGLILGITMDTCSLAGKPAKMKESSMIVDSGGYVLPCRFFGASRTGPSGAHYDASSCAPIVPMVRLSGAHEGGK</sequence>
<evidence type="ECO:0000313" key="3">
    <source>
        <dbReference type="Proteomes" id="UP001218188"/>
    </source>
</evidence>
<feature type="region of interest" description="Disordered" evidence="1">
    <location>
        <begin position="104"/>
        <end position="147"/>
    </location>
</feature>
<feature type="compositionally biased region" description="Acidic residues" evidence="1">
    <location>
        <begin position="112"/>
        <end position="122"/>
    </location>
</feature>
<comment type="caution">
    <text evidence="2">The sequence shown here is derived from an EMBL/GenBank/DDBJ whole genome shotgun (WGS) entry which is preliminary data.</text>
</comment>
<keyword evidence="3" id="KW-1185">Reference proteome</keyword>
<dbReference type="EMBL" id="JARJCM010000196">
    <property type="protein sequence ID" value="KAJ7023039.1"/>
    <property type="molecule type" value="Genomic_DNA"/>
</dbReference>
<feature type="compositionally biased region" description="Acidic residues" evidence="1">
    <location>
        <begin position="130"/>
        <end position="143"/>
    </location>
</feature>
<dbReference type="AlphaFoldDB" id="A0AAD6S8W0"/>
<reference evidence="2" key="1">
    <citation type="submission" date="2023-03" db="EMBL/GenBank/DDBJ databases">
        <title>Massive genome expansion in bonnet fungi (Mycena s.s.) driven by repeated elements and novel gene families across ecological guilds.</title>
        <authorList>
            <consortium name="Lawrence Berkeley National Laboratory"/>
            <person name="Harder C.B."/>
            <person name="Miyauchi S."/>
            <person name="Viragh M."/>
            <person name="Kuo A."/>
            <person name="Thoen E."/>
            <person name="Andreopoulos B."/>
            <person name="Lu D."/>
            <person name="Skrede I."/>
            <person name="Drula E."/>
            <person name="Henrissat B."/>
            <person name="Morin E."/>
            <person name="Kohler A."/>
            <person name="Barry K."/>
            <person name="LaButti K."/>
            <person name="Morin E."/>
            <person name="Salamov A."/>
            <person name="Lipzen A."/>
            <person name="Mereny Z."/>
            <person name="Hegedus B."/>
            <person name="Baldrian P."/>
            <person name="Stursova M."/>
            <person name="Weitz H."/>
            <person name="Taylor A."/>
            <person name="Grigoriev I.V."/>
            <person name="Nagy L.G."/>
            <person name="Martin F."/>
            <person name="Kauserud H."/>
        </authorList>
    </citation>
    <scope>NUCLEOTIDE SEQUENCE</scope>
    <source>
        <strain evidence="2">CBHHK200</strain>
    </source>
</reference>
<evidence type="ECO:0000256" key="1">
    <source>
        <dbReference type="SAM" id="MobiDB-lite"/>
    </source>
</evidence>
<accession>A0AAD6S8W0</accession>
<dbReference type="Proteomes" id="UP001218188">
    <property type="component" value="Unassembled WGS sequence"/>
</dbReference>
<evidence type="ECO:0000313" key="2">
    <source>
        <dbReference type="EMBL" id="KAJ7023039.1"/>
    </source>
</evidence>
<name>A0AAD6S8W0_9AGAR</name>
<organism evidence="2 3">
    <name type="scientific">Mycena alexandri</name>
    <dbReference type="NCBI Taxonomy" id="1745969"/>
    <lineage>
        <taxon>Eukaryota</taxon>
        <taxon>Fungi</taxon>
        <taxon>Dikarya</taxon>
        <taxon>Basidiomycota</taxon>
        <taxon>Agaricomycotina</taxon>
        <taxon>Agaricomycetes</taxon>
        <taxon>Agaricomycetidae</taxon>
        <taxon>Agaricales</taxon>
        <taxon>Marasmiineae</taxon>
        <taxon>Mycenaceae</taxon>
        <taxon>Mycena</taxon>
    </lineage>
</organism>
<protein>
    <submittedName>
        <fullName evidence="2">Uncharacterized protein</fullName>
    </submittedName>
</protein>
<feature type="non-terminal residue" evidence="2">
    <location>
        <position position="356"/>
    </location>
</feature>